<dbReference type="PIRSF" id="PIRSF016255">
    <property type="entry name" value="eIF3e_su6"/>
    <property type="match status" value="1"/>
</dbReference>
<accession>A0A8J5EUM1</accession>
<evidence type="ECO:0000256" key="6">
    <source>
        <dbReference type="SAM" id="SignalP"/>
    </source>
</evidence>
<dbReference type="GO" id="GO:0003743">
    <property type="term" value="F:translation initiation factor activity"/>
    <property type="evidence" value="ECO:0007669"/>
    <property type="project" value="UniProtKB-UniRule"/>
</dbReference>
<dbReference type="GO" id="GO:0001732">
    <property type="term" value="P:formation of cytoplasmic translation initiation complex"/>
    <property type="evidence" value="ECO:0007669"/>
    <property type="project" value="UniProtKB-UniRule"/>
</dbReference>
<dbReference type="AlphaFoldDB" id="A0A8J5EUM1"/>
<keyword evidence="3 4" id="KW-0648">Protein biosynthesis</keyword>
<name>A0A8J5EUM1_ZINOF</name>
<dbReference type="GO" id="GO:0071540">
    <property type="term" value="C:eukaryotic translation initiation factor 3 complex, eIF3e"/>
    <property type="evidence" value="ECO:0007669"/>
    <property type="project" value="UniProtKB-UniRule"/>
</dbReference>
<dbReference type="Pfam" id="PF01399">
    <property type="entry name" value="PCI"/>
    <property type="match status" value="1"/>
</dbReference>
<dbReference type="HAMAP" id="MF_03004">
    <property type="entry name" value="eIF3e"/>
    <property type="match status" value="1"/>
</dbReference>
<dbReference type="SUPFAM" id="SSF46785">
    <property type="entry name" value="Winged helix' DNA-binding domain"/>
    <property type="match status" value="1"/>
</dbReference>
<evidence type="ECO:0000259" key="7">
    <source>
        <dbReference type="PROSITE" id="PS50250"/>
    </source>
</evidence>
<dbReference type="GO" id="GO:0033290">
    <property type="term" value="C:eukaryotic 48S preinitiation complex"/>
    <property type="evidence" value="ECO:0007669"/>
    <property type="project" value="UniProtKB-UniRule"/>
</dbReference>
<keyword evidence="6" id="KW-0732">Signal</keyword>
<comment type="subcellular location">
    <subcellularLocation>
        <location evidence="4 5">Cytoplasm</location>
    </subcellularLocation>
</comment>
<comment type="similarity">
    <text evidence="4 5">Belongs to the eIF-3 subunit E family.</text>
</comment>
<dbReference type="InterPro" id="IPR000717">
    <property type="entry name" value="PCI_dom"/>
</dbReference>
<evidence type="ECO:0000313" key="8">
    <source>
        <dbReference type="EMBL" id="KAG6473373.1"/>
    </source>
</evidence>
<reference evidence="8 9" key="1">
    <citation type="submission" date="2020-08" db="EMBL/GenBank/DDBJ databases">
        <title>Plant Genome Project.</title>
        <authorList>
            <person name="Zhang R.-G."/>
        </authorList>
    </citation>
    <scope>NUCLEOTIDE SEQUENCE [LARGE SCALE GENOMIC DNA]</scope>
    <source>
        <tissue evidence="8">Rhizome</tissue>
    </source>
</reference>
<organism evidence="8 9">
    <name type="scientific">Zingiber officinale</name>
    <name type="common">Ginger</name>
    <name type="synonym">Amomum zingiber</name>
    <dbReference type="NCBI Taxonomy" id="94328"/>
    <lineage>
        <taxon>Eukaryota</taxon>
        <taxon>Viridiplantae</taxon>
        <taxon>Streptophyta</taxon>
        <taxon>Embryophyta</taxon>
        <taxon>Tracheophyta</taxon>
        <taxon>Spermatophyta</taxon>
        <taxon>Magnoliopsida</taxon>
        <taxon>Liliopsida</taxon>
        <taxon>Zingiberales</taxon>
        <taxon>Zingiberaceae</taxon>
        <taxon>Zingiber</taxon>
    </lineage>
</organism>
<dbReference type="InterPro" id="IPR016650">
    <property type="entry name" value="eIF3e"/>
</dbReference>
<dbReference type="PANTHER" id="PTHR10317">
    <property type="entry name" value="EUKARYOTIC TRANSLATION INITIATION FACTOR 3 SUBUNIT E"/>
    <property type="match status" value="1"/>
</dbReference>
<keyword evidence="9" id="KW-1185">Reference proteome</keyword>
<dbReference type="InterPro" id="IPR019010">
    <property type="entry name" value="eIF3e_N"/>
</dbReference>
<keyword evidence="2 4" id="KW-0396">Initiation factor</keyword>
<evidence type="ECO:0000256" key="2">
    <source>
        <dbReference type="ARBA" id="ARBA00022540"/>
    </source>
</evidence>
<evidence type="ECO:0000256" key="1">
    <source>
        <dbReference type="ARBA" id="ARBA00022490"/>
    </source>
</evidence>
<evidence type="ECO:0000256" key="4">
    <source>
        <dbReference type="HAMAP-Rule" id="MF_03004"/>
    </source>
</evidence>
<evidence type="ECO:0000256" key="3">
    <source>
        <dbReference type="ARBA" id="ARBA00022917"/>
    </source>
</evidence>
<dbReference type="SMART" id="SM00088">
    <property type="entry name" value="PINT"/>
    <property type="match status" value="1"/>
</dbReference>
<comment type="caution">
    <text evidence="8">The sequence shown here is derived from an EMBL/GenBank/DDBJ whole genome shotgun (WGS) entry which is preliminary data.</text>
</comment>
<feature type="signal peptide" evidence="6">
    <location>
        <begin position="1"/>
        <end position="16"/>
    </location>
</feature>
<dbReference type="EMBL" id="JACMSC010000019">
    <property type="protein sequence ID" value="KAG6473373.1"/>
    <property type="molecule type" value="Genomic_DNA"/>
</dbReference>
<keyword evidence="1 4" id="KW-0963">Cytoplasm</keyword>
<feature type="chain" id="PRO_5035255393" description="Eukaryotic translation initiation factor 3 subunit E" evidence="6">
    <location>
        <begin position="17"/>
        <end position="515"/>
    </location>
</feature>
<dbReference type="CDD" id="cd21378">
    <property type="entry name" value="eIF3E"/>
    <property type="match status" value="1"/>
</dbReference>
<evidence type="ECO:0000256" key="5">
    <source>
        <dbReference type="PIRNR" id="PIRNR016255"/>
    </source>
</evidence>
<dbReference type="GO" id="GO:0016282">
    <property type="term" value="C:eukaryotic 43S preinitiation complex"/>
    <property type="evidence" value="ECO:0007669"/>
    <property type="project" value="UniProtKB-UniRule"/>
</dbReference>
<comment type="subunit">
    <text evidence="4 5">Component of the eukaryotic translation initiation factor 3 (eIF-3) complex.</text>
</comment>
<proteinExistence type="inferred from homology"/>
<feature type="domain" description="PCI" evidence="7">
    <location>
        <begin position="285"/>
        <end position="471"/>
    </location>
</feature>
<dbReference type="PROSITE" id="PS50250">
    <property type="entry name" value="PCI"/>
    <property type="match status" value="1"/>
</dbReference>
<gene>
    <name evidence="8" type="ORF">ZIOFF_067288</name>
</gene>
<protein>
    <recommendedName>
        <fullName evidence="4 5">Eukaryotic translation initiation factor 3 subunit E</fullName>
        <shortName evidence="4">eIF3e</shortName>
    </recommendedName>
    <alternativeName>
        <fullName evidence="4">Eukaryotic translation initiation factor 3 subunit 6</fullName>
    </alternativeName>
</protein>
<dbReference type="InterPro" id="IPR036390">
    <property type="entry name" value="WH_DNA-bd_sf"/>
</dbReference>
<evidence type="ECO:0000313" key="9">
    <source>
        <dbReference type="Proteomes" id="UP000734854"/>
    </source>
</evidence>
<dbReference type="SMART" id="SM01186">
    <property type="entry name" value="eIF3_N"/>
    <property type="match status" value="1"/>
</dbReference>
<dbReference type="Pfam" id="PF09440">
    <property type="entry name" value="eIF3_N"/>
    <property type="match status" value="1"/>
</dbReference>
<sequence>MVLLAVLLLVQEQVATDYDLAFFIGLELFWGNRGYAAGDSALVVVLSGFTSISATPSVTKEETTERMADYDLTSRIAPHFDRHLVFPLLEFLQERELYANDEILKAKIQLLSHTNMVDYAMDIHKALYHTEDVPQAMVDRRVEVVARLKSLEESAAPLISFLQDANLVQELRPDRQYNIQMLHDRFQIGADQIEALYQYAKFQFECGNYSGAADYLYQYRALCTNSERSLSALWGKLAAEILMQNWDIALEELNRLKEIIDSKSFSSPLNHLQNRIWLMHWSLFIFFNHENGRNSIIDLFFQDRYLNAIQTNAPHLLRYVATAVIVNKRRRNMLKELVKVIQQEQQCYKDPITELIESLYVNYDFDGAQKKLKECEQVILNDPFLGKRVEDSNFTTVPLRDEFLENARLFIFETYCRIHRCIDISVLAEKLNLNMTHDEALVWITNLIRNSKLEAKIDAVSGTVTMPVVHQNVNGIKSDTPVHEQIIEAMKNLNMRTYLLAKNITEPAQAAQASR</sequence>
<dbReference type="Proteomes" id="UP000734854">
    <property type="component" value="Unassembled WGS sequence"/>
</dbReference>
<comment type="function">
    <text evidence="4">Component of the eukaryotic translation initiation factor 3 (eIF-3) complex, which is involved in protein synthesis of a specialized repertoire of mRNAs and, together with other initiation factors, stimulates binding of mRNA and methionyl-tRNAi to the 40S ribosome. The eIF-3 complex specifically targets and initiates translation of a subset of mRNAs involved in cell proliferation.</text>
</comment>